<keyword evidence="3" id="KW-1185">Reference proteome</keyword>
<keyword evidence="1" id="KW-0732">Signal</keyword>
<name>A0A7X8XUE4_9BACT</name>
<feature type="chain" id="PRO_5030727178" description="Lipoprotein" evidence="1">
    <location>
        <begin position="22"/>
        <end position="123"/>
    </location>
</feature>
<feature type="signal peptide" evidence="1">
    <location>
        <begin position="1"/>
        <end position="21"/>
    </location>
</feature>
<comment type="caution">
    <text evidence="2">The sequence shown here is derived from an EMBL/GenBank/DDBJ whole genome shotgun (WGS) entry which is preliminary data.</text>
</comment>
<dbReference type="Proteomes" id="UP000585050">
    <property type="component" value="Unassembled WGS sequence"/>
</dbReference>
<evidence type="ECO:0000256" key="1">
    <source>
        <dbReference type="SAM" id="SignalP"/>
    </source>
</evidence>
<dbReference type="AlphaFoldDB" id="A0A7X8XUE4"/>
<dbReference type="RefSeq" id="WP_168880979.1">
    <property type="nucleotide sequence ID" value="NZ_JABAIL010000001.1"/>
</dbReference>
<accession>A0A7X8XUE4</accession>
<reference evidence="2 3" key="1">
    <citation type="submission" date="2020-04" db="EMBL/GenBank/DDBJ databases">
        <title>Flammeovirga sp. SR4, a novel species isolated from seawater.</title>
        <authorList>
            <person name="Wang X."/>
        </authorList>
    </citation>
    <scope>NUCLEOTIDE SEQUENCE [LARGE SCALE GENOMIC DNA]</scope>
    <source>
        <strain evidence="2 3">SR4</strain>
    </source>
</reference>
<proteinExistence type="predicted"/>
<evidence type="ECO:0000313" key="2">
    <source>
        <dbReference type="EMBL" id="NLR90271.1"/>
    </source>
</evidence>
<sequence>MTIKLLLFRTLLLSAVTFLWGCETDEESKVTACNNEYISAQFLEYRNVVRTAISDKDCELIQDESEDILDFLNENYNCLVIYLVLDENNNISNDDEAIELLEEVKLELEALEYSCDVENFPTL</sequence>
<organism evidence="2 3">
    <name type="scientific">Flammeovirga agarivorans</name>
    <dbReference type="NCBI Taxonomy" id="2726742"/>
    <lineage>
        <taxon>Bacteria</taxon>
        <taxon>Pseudomonadati</taxon>
        <taxon>Bacteroidota</taxon>
        <taxon>Cytophagia</taxon>
        <taxon>Cytophagales</taxon>
        <taxon>Flammeovirgaceae</taxon>
        <taxon>Flammeovirga</taxon>
    </lineage>
</organism>
<evidence type="ECO:0000313" key="3">
    <source>
        <dbReference type="Proteomes" id="UP000585050"/>
    </source>
</evidence>
<evidence type="ECO:0008006" key="4">
    <source>
        <dbReference type="Google" id="ProtNLM"/>
    </source>
</evidence>
<gene>
    <name evidence="2" type="ORF">HGP29_03595</name>
</gene>
<protein>
    <recommendedName>
        <fullName evidence="4">Lipoprotein</fullName>
    </recommendedName>
</protein>
<dbReference type="EMBL" id="JABAIL010000001">
    <property type="protein sequence ID" value="NLR90271.1"/>
    <property type="molecule type" value="Genomic_DNA"/>
</dbReference>